<sequence length="384" mass="42305">MNEKEVEGINFEADENGQAADSVKPETATSDEERKQEEQIAGPVKRGRGRPPKNQKSEQAEAANSEAFAEAAETMQGIHVSDSSEAEQEDSPDPQRTDVAYQEKPPVQDFILASRGLQLLTELVRSQNQSQEKLIRSQTEFSSSVMDRMDQYRMQISKLESEAAEKEKNRLRDSYLEAQQKADERMEEIHQLRSQLDLSGRKVLKLNVRVEKLTEENESLRQQIQAMKEKAAERSRVAAGGRATGSATGETAEVGISEMEDFDNVSATVSGAGALNQNMSSASEAGAPDQNTSSASGAETLDKNPAHPSGSGKGEASSGFCGWGQRRRKKFLEKVYCDRRYSDEQIALIQEADKAGISLSGLKELCDPKISLGNMQVMLSYMKR</sequence>
<dbReference type="AlphaFoldDB" id="A0A6L5X3D6"/>
<evidence type="ECO:0000313" key="2">
    <source>
        <dbReference type="EMBL" id="MSS13858.1"/>
    </source>
</evidence>
<keyword evidence="3" id="KW-1185">Reference proteome</keyword>
<organism evidence="2 3">
    <name type="scientific">Porcincola intestinalis</name>
    <dbReference type="NCBI Taxonomy" id="2606632"/>
    <lineage>
        <taxon>Bacteria</taxon>
        <taxon>Bacillati</taxon>
        <taxon>Bacillota</taxon>
        <taxon>Clostridia</taxon>
        <taxon>Lachnospirales</taxon>
        <taxon>Lachnospiraceae</taxon>
        <taxon>Porcincola</taxon>
    </lineage>
</organism>
<comment type="caution">
    <text evidence="2">The sequence shown here is derived from an EMBL/GenBank/DDBJ whole genome shotgun (WGS) entry which is preliminary data.</text>
</comment>
<feature type="compositionally biased region" description="Low complexity" evidence="1">
    <location>
        <begin position="237"/>
        <end position="250"/>
    </location>
</feature>
<reference evidence="2 3" key="1">
    <citation type="submission" date="2019-08" db="EMBL/GenBank/DDBJ databases">
        <title>In-depth cultivation of the pig gut microbiome towards novel bacterial diversity and tailored functional studies.</title>
        <authorList>
            <person name="Wylensek D."/>
            <person name="Hitch T.C.A."/>
            <person name="Clavel T."/>
        </authorList>
    </citation>
    <scope>NUCLEOTIDE SEQUENCE [LARGE SCALE GENOMIC DNA]</scope>
    <source>
        <strain evidence="2 3">Oil+RF-744-WCA-WT-11</strain>
    </source>
</reference>
<proteinExistence type="predicted"/>
<accession>A0A6L5X3D6</accession>
<feature type="compositionally biased region" description="Low complexity" evidence="1">
    <location>
        <begin position="60"/>
        <end position="73"/>
    </location>
</feature>
<dbReference type="RefSeq" id="WP_154522537.1">
    <property type="nucleotide sequence ID" value="NZ_VULZ01000002.1"/>
</dbReference>
<name>A0A6L5X3D6_9FIRM</name>
<feature type="compositionally biased region" description="Polar residues" evidence="1">
    <location>
        <begin position="279"/>
        <end position="297"/>
    </location>
</feature>
<feature type="region of interest" description="Disordered" evidence="1">
    <location>
        <begin position="231"/>
        <end position="250"/>
    </location>
</feature>
<dbReference type="EMBL" id="VULZ01000002">
    <property type="protein sequence ID" value="MSS13858.1"/>
    <property type="molecule type" value="Genomic_DNA"/>
</dbReference>
<evidence type="ECO:0000313" key="3">
    <source>
        <dbReference type="Proteomes" id="UP000481852"/>
    </source>
</evidence>
<gene>
    <name evidence="2" type="ORF">FYJ35_02170</name>
</gene>
<protein>
    <submittedName>
        <fullName evidence="2">Uncharacterized protein</fullName>
    </submittedName>
</protein>
<feature type="region of interest" description="Disordered" evidence="1">
    <location>
        <begin position="1"/>
        <end position="104"/>
    </location>
</feature>
<dbReference type="Proteomes" id="UP000481852">
    <property type="component" value="Unassembled WGS sequence"/>
</dbReference>
<feature type="region of interest" description="Disordered" evidence="1">
    <location>
        <begin position="279"/>
        <end position="320"/>
    </location>
</feature>
<evidence type="ECO:0000256" key="1">
    <source>
        <dbReference type="SAM" id="MobiDB-lite"/>
    </source>
</evidence>